<proteinExistence type="predicted"/>
<dbReference type="RefSeq" id="WP_274687244.1">
    <property type="nucleotide sequence ID" value="NZ_JAPMOU010000002.1"/>
</dbReference>
<evidence type="ECO:0000313" key="3">
    <source>
        <dbReference type="Proteomes" id="UP001528823"/>
    </source>
</evidence>
<keyword evidence="1" id="KW-0732">Signal</keyword>
<comment type="caution">
    <text evidence="2">The sequence shown here is derived from an EMBL/GenBank/DDBJ whole genome shotgun (WGS) entry which is preliminary data.</text>
</comment>
<sequence length="113" mass="12195">MFIVRLMSVALLSVVLAGPVNAHSNHGVAAPISETQVSERAEAVKQQLISSKQVAESWKNVKNGSISQQDAQGGKLWVVKYDNPQATDPANKSLYVFIDELGNIITANYTGKL</sequence>
<dbReference type="InterPro" id="IPR045503">
    <property type="entry name" value="DUF6488"/>
</dbReference>
<evidence type="ECO:0000256" key="1">
    <source>
        <dbReference type="SAM" id="SignalP"/>
    </source>
</evidence>
<organism evidence="2 3">
    <name type="scientific">Spartinivicinus poritis</name>
    <dbReference type="NCBI Taxonomy" id="2994640"/>
    <lineage>
        <taxon>Bacteria</taxon>
        <taxon>Pseudomonadati</taxon>
        <taxon>Pseudomonadota</taxon>
        <taxon>Gammaproteobacteria</taxon>
        <taxon>Oceanospirillales</taxon>
        <taxon>Zooshikellaceae</taxon>
        <taxon>Spartinivicinus</taxon>
    </lineage>
</organism>
<keyword evidence="3" id="KW-1185">Reference proteome</keyword>
<reference evidence="2 3" key="1">
    <citation type="submission" date="2022-11" db="EMBL/GenBank/DDBJ databases">
        <title>Spartinivicinus poritis sp. nov., isolated from scleractinian coral Porites lutea.</title>
        <authorList>
            <person name="Zhang G."/>
            <person name="Cai L."/>
            <person name="Wei Q."/>
        </authorList>
    </citation>
    <scope>NUCLEOTIDE SEQUENCE [LARGE SCALE GENOMIC DNA]</scope>
    <source>
        <strain evidence="2 3">A2-2</strain>
    </source>
</reference>
<accession>A0ABT5U3T6</accession>
<evidence type="ECO:0000313" key="2">
    <source>
        <dbReference type="EMBL" id="MDE1460875.1"/>
    </source>
</evidence>
<protein>
    <submittedName>
        <fullName evidence="2">DUF6488 family protein</fullName>
    </submittedName>
</protein>
<gene>
    <name evidence="2" type="ORF">ORQ98_02720</name>
</gene>
<dbReference type="Pfam" id="PF20098">
    <property type="entry name" value="DUF6488"/>
    <property type="match status" value="1"/>
</dbReference>
<name>A0ABT5U3T6_9GAMM</name>
<feature type="chain" id="PRO_5046115244" evidence="1">
    <location>
        <begin position="23"/>
        <end position="113"/>
    </location>
</feature>
<feature type="signal peptide" evidence="1">
    <location>
        <begin position="1"/>
        <end position="22"/>
    </location>
</feature>
<dbReference type="EMBL" id="JAPMOU010000002">
    <property type="protein sequence ID" value="MDE1460875.1"/>
    <property type="molecule type" value="Genomic_DNA"/>
</dbReference>
<dbReference type="Proteomes" id="UP001528823">
    <property type="component" value="Unassembled WGS sequence"/>
</dbReference>